<reference evidence="2 3" key="1">
    <citation type="journal article" date="2020" name="G3 (Bethesda)">
        <title>CeMbio - The Caenorhabditis elegans Microbiome Resource.</title>
        <authorList>
            <person name="Dirksen P."/>
            <person name="Assie A."/>
            <person name="Zimmermann J."/>
            <person name="Zhang F."/>
            <person name="Tietje A.M."/>
            <person name="Marsh S.A."/>
            <person name="Felix M.A."/>
            <person name="Shapira M."/>
            <person name="Kaleta C."/>
            <person name="Schulenburg H."/>
            <person name="Samuel B."/>
        </authorList>
    </citation>
    <scope>NUCLEOTIDE SEQUENCE [LARGE SCALE GENOMIC DNA]</scope>
    <source>
        <strain evidence="2 3">BIGb0172</strain>
    </source>
</reference>
<protein>
    <submittedName>
        <fullName evidence="2">Phage tail protein</fullName>
    </submittedName>
</protein>
<evidence type="ECO:0000313" key="3">
    <source>
        <dbReference type="Proteomes" id="UP000515240"/>
    </source>
</evidence>
<dbReference type="Pfam" id="PF06995">
    <property type="entry name" value="Phage_P2_GpU"/>
    <property type="match status" value="1"/>
</dbReference>
<dbReference type="EMBL" id="CP058554">
    <property type="protein sequence ID" value="QMV73606.1"/>
    <property type="molecule type" value="Genomic_DNA"/>
</dbReference>
<evidence type="ECO:0000256" key="1">
    <source>
        <dbReference type="SAM" id="MobiDB-lite"/>
    </source>
</evidence>
<dbReference type="RefSeq" id="WP_182322457.1">
    <property type="nucleotide sequence ID" value="NZ_CP058554.1"/>
</dbReference>
<proteinExistence type="predicted"/>
<accession>A0A7G5EHY1</accession>
<evidence type="ECO:0000313" key="2">
    <source>
        <dbReference type="EMBL" id="QMV73606.1"/>
    </source>
</evidence>
<dbReference type="Proteomes" id="UP000515240">
    <property type="component" value="Chromosome"/>
</dbReference>
<feature type="compositionally biased region" description="Acidic residues" evidence="1">
    <location>
        <begin position="142"/>
        <end position="166"/>
    </location>
</feature>
<organism evidence="2 3">
    <name type="scientific">Comamonas piscis</name>
    <dbReference type="NCBI Taxonomy" id="1562974"/>
    <lineage>
        <taxon>Bacteria</taxon>
        <taxon>Pseudomonadati</taxon>
        <taxon>Pseudomonadota</taxon>
        <taxon>Betaproteobacteria</taxon>
        <taxon>Burkholderiales</taxon>
        <taxon>Comamonadaceae</taxon>
        <taxon>Comamonas</taxon>
    </lineage>
</organism>
<feature type="region of interest" description="Disordered" evidence="1">
    <location>
        <begin position="128"/>
        <end position="166"/>
    </location>
</feature>
<keyword evidence="3" id="KW-1185">Reference proteome</keyword>
<sequence length="166" mass="18235">MMAALGQFVFGLSTLAYNDLQRSQEWRHPSSSRVGDRPARQYVGPGDDKITLTGLQVPEFMGDRKALDRLAEMADAGKAYNLCTGTGEALGAWVIESLNTTRSVFIREGAARKVEFTLSLARVDAQQVDPSGGLDTGPDGGAGDDDWYDSDPWDWWLGDDDDDDKW</sequence>
<dbReference type="InterPro" id="IPR016912">
    <property type="entry name" value="Phage_P2_GpU"/>
</dbReference>
<dbReference type="PIRSF" id="PIRSF029208">
    <property type="entry name" value="Phage_tail_GPU"/>
    <property type="match status" value="1"/>
</dbReference>
<gene>
    <name evidence="2" type="ORF">HS961_12640</name>
</gene>
<name>A0A7G5EHY1_9BURK</name>
<dbReference type="KEGG" id="cpis:HS961_12640"/>
<dbReference type="AlphaFoldDB" id="A0A7G5EHY1"/>
<dbReference type="InterPro" id="IPR009734">
    <property type="entry name" value="Myoviridae_GpU"/>
</dbReference>